<protein>
    <submittedName>
        <fullName evidence="4">NAD(P)H-dependent oxidoreductase</fullName>
    </submittedName>
</protein>
<keyword evidence="2" id="KW-0288">FMN</keyword>
<organism evidence="4 5">
    <name type="scientific">Streptomyces phaeolivaceus</name>
    <dbReference type="NCBI Taxonomy" id="2653200"/>
    <lineage>
        <taxon>Bacteria</taxon>
        <taxon>Bacillati</taxon>
        <taxon>Actinomycetota</taxon>
        <taxon>Actinomycetes</taxon>
        <taxon>Kitasatosporales</taxon>
        <taxon>Streptomycetaceae</taxon>
        <taxon>Streptomyces</taxon>
    </lineage>
</organism>
<dbReference type="InterPro" id="IPR005025">
    <property type="entry name" value="FMN_Rdtase-like_dom"/>
</dbReference>
<feature type="domain" description="NADPH-dependent FMN reductase-like" evidence="3">
    <location>
        <begin position="5"/>
        <end position="118"/>
    </location>
</feature>
<accession>A0A5P8K8Z5</accession>
<evidence type="ECO:0000259" key="3">
    <source>
        <dbReference type="Pfam" id="PF03358"/>
    </source>
</evidence>
<dbReference type="EMBL" id="CP045096">
    <property type="protein sequence ID" value="QFQ99715.1"/>
    <property type="molecule type" value="Genomic_DNA"/>
</dbReference>
<dbReference type="AlphaFoldDB" id="A0A5P8K8Z5"/>
<evidence type="ECO:0000313" key="4">
    <source>
        <dbReference type="EMBL" id="QFQ99715.1"/>
    </source>
</evidence>
<evidence type="ECO:0000256" key="2">
    <source>
        <dbReference type="ARBA" id="ARBA00022643"/>
    </source>
</evidence>
<name>A0A5P8K8Z5_9ACTN</name>
<dbReference type="PANTHER" id="PTHR43278:SF4">
    <property type="entry name" value="NAD(P)H-DEPENDENT FMN-CONTAINING OXIDOREDUCTASE YWQN-RELATED"/>
    <property type="match status" value="1"/>
</dbReference>
<dbReference type="PANTHER" id="PTHR43278">
    <property type="entry name" value="NAD(P)H-DEPENDENT FMN-CONTAINING OXIDOREDUCTASE YWQN-RELATED"/>
    <property type="match status" value="1"/>
</dbReference>
<keyword evidence="1" id="KW-0285">Flavoprotein</keyword>
<keyword evidence="5" id="KW-1185">Reference proteome</keyword>
<dbReference type="Gene3D" id="3.40.50.360">
    <property type="match status" value="1"/>
</dbReference>
<reference evidence="4 5" key="1">
    <citation type="submission" date="2019-10" db="EMBL/GenBank/DDBJ databases">
        <title>Streptomyces sp. strain GY16 isolated from leaves of Broussonetia papyrifera.</title>
        <authorList>
            <person name="Mo P."/>
        </authorList>
    </citation>
    <scope>NUCLEOTIDE SEQUENCE [LARGE SCALE GENOMIC DNA]</scope>
    <source>
        <strain evidence="4 5">GY16</strain>
    </source>
</reference>
<evidence type="ECO:0000256" key="1">
    <source>
        <dbReference type="ARBA" id="ARBA00022630"/>
    </source>
</evidence>
<dbReference type="InterPro" id="IPR051796">
    <property type="entry name" value="ISF_SsuE-like"/>
</dbReference>
<dbReference type="KEGG" id="sphv:F9278_30180"/>
<gene>
    <name evidence="4" type="ORF">F9278_30180</name>
</gene>
<proteinExistence type="predicted"/>
<evidence type="ECO:0000313" key="5">
    <source>
        <dbReference type="Proteomes" id="UP000327294"/>
    </source>
</evidence>
<dbReference type="RefSeq" id="WP_152171128.1">
    <property type="nucleotide sequence ID" value="NZ_CP045096.1"/>
</dbReference>
<dbReference type="InterPro" id="IPR029039">
    <property type="entry name" value="Flavoprotein-like_sf"/>
</dbReference>
<dbReference type="Pfam" id="PF03358">
    <property type="entry name" value="FMN_red"/>
    <property type="match status" value="1"/>
</dbReference>
<dbReference type="GO" id="GO:0016491">
    <property type="term" value="F:oxidoreductase activity"/>
    <property type="evidence" value="ECO:0007669"/>
    <property type="project" value="InterPro"/>
</dbReference>
<dbReference type="SUPFAM" id="SSF52218">
    <property type="entry name" value="Flavoproteins"/>
    <property type="match status" value="1"/>
</dbReference>
<dbReference type="Proteomes" id="UP000327294">
    <property type="component" value="Chromosome"/>
</dbReference>
<sequence>MTRRFLCVLGSSRPGGNSEMLAGAAAEQLPEGVEQRWLDLAEHPLPDFEDLRHDSDHVRPAGDNRALLLDATLAATDLVIVSPLYWYSVSAHVKRYLDHWSGWLRTPGLDFKKNMAGRTLRGVTALAHYEEEIAEPLIGTLNHSAAYMGMLPHCLKGVGGTPIGGVLLGNGSKPGDVLRDTAALTRAKTFLTEPREAPFARFPYDSDEAAARARH</sequence>